<gene>
    <name evidence="2" type="ORF">JJL50_19000</name>
</gene>
<sequence>MTVAEAAEQSACSAKTIRRAIDGGQLTAVRLGQSAKSDRIHREDLETWWNQCRLRPVAAPRISVRDIPPPPLDTAEARLEKRLGISAKGKTVPRRR</sequence>
<evidence type="ECO:0000313" key="2">
    <source>
        <dbReference type="EMBL" id="QQQ42006.1"/>
    </source>
</evidence>
<evidence type="ECO:0000313" key="3">
    <source>
        <dbReference type="Proteomes" id="UP000596095"/>
    </source>
</evidence>
<reference evidence="2 3" key="1">
    <citation type="submission" date="2021-01" db="EMBL/GenBank/DDBJ databases">
        <title>Genome Characterization of a novel Stenotrophomonas isolate with high keratinase activity.</title>
        <authorList>
            <person name="Cao Z.-J."/>
        </authorList>
    </citation>
    <scope>NUCLEOTIDE SEQUENCE [LARGE SCALE GENOMIC DNA]</scope>
    <source>
        <strain evidence="2 3">DHHJ</strain>
    </source>
</reference>
<dbReference type="EMBL" id="CP067993">
    <property type="protein sequence ID" value="QQQ42006.1"/>
    <property type="molecule type" value="Genomic_DNA"/>
</dbReference>
<accession>A0ABD7C278</accession>
<dbReference type="InterPro" id="IPR009061">
    <property type="entry name" value="DNA-bd_dom_put_sf"/>
</dbReference>
<dbReference type="NCBIfam" id="TIGR01764">
    <property type="entry name" value="excise"/>
    <property type="match status" value="1"/>
</dbReference>
<dbReference type="InterPro" id="IPR010093">
    <property type="entry name" value="SinI_DNA-bd"/>
</dbReference>
<protein>
    <submittedName>
        <fullName evidence="2">Excisionase family DNA-binding protein</fullName>
    </submittedName>
</protein>
<proteinExistence type="predicted"/>
<dbReference type="SUPFAM" id="SSF46955">
    <property type="entry name" value="Putative DNA-binding domain"/>
    <property type="match status" value="1"/>
</dbReference>
<keyword evidence="2" id="KW-0238">DNA-binding</keyword>
<evidence type="ECO:0000259" key="1">
    <source>
        <dbReference type="Pfam" id="PF12728"/>
    </source>
</evidence>
<dbReference type="InterPro" id="IPR041657">
    <property type="entry name" value="HTH_17"/>
</dbReference>
<dbReference type="Pfam" id="PF12728">
    <property type="entry name" value="HTH_17"/>
    <property type="match status" value="1"/>
</dbReference>
<dbReference type="AlphaFoldDB" id="A0ABD7C278"/>
<dbReference type="GO" id="GO:0003677">
    <property type="term" value="F:DNA binding"/>
    <property type="evidence" value="ECO:0007669"/>
    <property type="project" value="UniProtKB-KW"/>
</dbReference>
<organism evidence="2 3">
    <name type="scientific">Stenotrophomonas maltophilia</name>
    <name type="common">Pseudomonas maltophilia</name>
    <name type="synonym">Xanthomonas maltophilia</name>
    <dbReference type="NCBI Taxonomy" id="40324"/>
    <lineage>
        <taxon>Bacteria</taxon>
        <taxon>Pseudomonadati</taxon>
        <taxon>Pseudomonadota</taxon>
        <taxon>Gammaproteobacteria</taxon>
        <taxon>Lysobacterales</taxon>
        <taxon>Lysobacteraceae</taxon>
        <taxon>Stenotrophomonas</taxon>
        <taxon>Stenotrophomonas maltophilia group</taxon>
    </lineage>
</organism>
<name>A0ABD7C278_STEMA</name>
<dbReference type="RefSeq" id="WP_171956542.1">
    <property type="nucleotide sequence ID" value="NZ_CP067993.1"/>
</dbReference>
<dbReference type="Proteomes" id="UP000596095">
    <property type="component" value="Chromosome"/>
</dbReference>
<feature type="domain" description="Helix-turn-helix" evidence="1">
    <location>
        <begin position="1"/>
        <end position="53"/>
    </location>
</feature>